<dbReference type="InterPro" id="IPR035810">
    <property type="entry name" value="PEBP_euk"/>
</dbReference>
<organism evidence="1 2">
    <name type="scientific">Araneus ventricosus</name>
    <name type="common">Orbweaver spider</name>
    <name type="synonym">Epeira ventricosa</name>
    <dbReference type="NCBI Taxonomy" id="182803"/>
    <lineage>
        <taxon>Eukaryota</taxon>
        <taxon>Metazoa</taxon>
        <taxon>Ecdysozoa</taxon>
        <taxon>Arthropoda</taxon>
        <taxon>Chelicerata</taxon>
        <taxon>Arachnida</taxon>
        <taxon>Araneae</taxon>
        <taxon>Araneomorphae</taxon>
        <taxon>Entelegynae</taxon>
        <taxon>Araneoidea</taxon>
        <taxon>Araneidae</taxon>
        <taxon>Araneus</taxon>
    </lineage>
</organism>
<comment type="caution">
    <text evidence="1">The sequence shown here is derived from an EMBL/GenBank/DDBJ whole genome shotgun (WGS) entry which is preliminary data.</text>
</comment>
<dbReference type="PANTHER" id="PTHR11362:SF82">
    <property type="entry name" value="PHOSPHATIDYLETHANOLAMINE-BINDING PROTEIN 4"/>
    <property type="match status" value="1"/>
</dbReference>
<dbReference type="AlphaFoldDB" id="A0A4Y2FKW6"/>
<sequence>MRVWREVCHHMCSSHHLDAVQNFKARPDISHKELQNGKDQVVVLHLNIAPTHRSLMMSYYLSNHNITQPASTHFKTALESKCNYKKYFKDRIVPDIVHTTPENELKVIYSDKYEVACSGEIKRNWTDYQPQLGYKANKTDFYTLVMIDPDAPDPQKPVFAHFLHWLVVNIPGTKLHDGKVLINYMRPSPPPYSNAHRYILMVYKQPFYIFAPTYMDGKGRSRFNMTHMVEELDHLGPVAGHFFYVRHPDVGRLPIM</sequence>
<dbReference type="Gene3D" id="3.90.280.10">
    <property type="entry name" value="PEBP-like"/>
    <property type="match status" value="1"/>
</dbReference>
<protein>
    <submittedName>
        <fullName evidence="1">OV-16 antigen</fullName>
    </submittedName>
</protein>
<dbReference type="EMBL" id="BGPR01000956">
    <property type="protein sequence ID" value="GBM41206.1"/>
    <property type="molecule type" value="Genomic_DNA"/>
</dbReference>
<evidence type="ECO:0000313" key="2">
    <source>
        <dbReference type="Proteomes" id="UP000499080"/>
    </source>
</evidence>
<accession>A0A4Y2FKW6</accession>
<dbReference type="Pfam" id="PF01161">
    <property type="entry name" value="PBP"/>
    <property type="match status" value="1"/>
</dbReference>
<name>A0A4Y2FKW6_ARAVE</name>
<reference evidence="1 2" key="1">
    <citation type="journal article" date="2019" name="Sci. Rep.">
        <title>Orb-weaving spider Araneus ventricosus genome elucidates the spidroin gene catalogue.</title>
        <authorList>
            <person name="Kono N."/>
            <person name="Nakamura H."/>
            <person name="Ohtoshi R."/>
            <person name="Moran D.A.P."/>
            <person name="Shinohara A."/>
            <person name="Yoshida Y."/>
            <person name="Fujiwara M."/>
            <person name="Mori M."/>
            <person name="Tomita M."/>
            <person name="Arakawa K."/>
        </authorList>
    </citation>
    <scope>NUCLEOTIDE SEQUENCE [LARGE SCALE GENOMIC DNA]</scope>
</reference>
<dbReference type="InterPro" id="IPR008914">
    <property type="entry name" value="PEBP"/>
</dbReference>
<dbReference type="Proteomes" id="UP000499080">
    <property type="component" value="Unassembled WGS sequence"/>
</dbReference>
<dbReference type="SUPFAM" id="SSF49777">
    <property type="entry name" value="PEBP-like"/>
    <property type="match status" value="1"/>
</dbReference>
<gene>
    <name evidence="1" type="primary">OV16_0</name>
    <name evidence="1" type="ORF">AVEN_10249_1</name>
</gene>
<dbReference type="PANTHER" id="PTHR11362">
    <property type="entry name" value="PHOSPHATIDYLETHANOLAMINE-BINDING PROTEIN"/>
    <property type="match status" value="1"/>
</dbReference>
<evidence type="ECO:0000313" key="1">
    <source>
        <dbReference type="EMBL" id="GBM41206.1"/>
    </source>
</evidence>
<dbReference type="OrthoDB" id="6433989at2759"/>
<proteinExistence type="predicted"/>
<keyword evidence="2" id="KW-1185">Reference proteome</keyword>
<dbReference type="CDD" id="cd00866">
    <property type="entry name" value="PEBP_euk"/>
    <property type="match status" value="1"/>
</dbReference>
<dbReference type="InterPro" id="IPR036610">
    <property type="entry name" value="PEBP-like_sf"/>
</dbReference>